<dbReference type="GO" id="GO:0050852">
    <property type="term" value="P:T cell receptor signaling pathway"/>
    <property type="evidence" value="ECO:0007669"/>
    <property type="project" value="TreeGrafter"/>
</dbReference>
<keyword evidence="2" id="KW-0812">Transmembrane</keyword>
<gene>
    <name evidence="8" type="ORF">DR999_PMT22200</name>
</gene>
<dbReference type="PANTHER" id="PTHR24100">
    <property type="entry name" value="BUTYROPHILIN"/>
    <property type="match status" value="1"/>
</dbReference>
<comment type="caution">
    <text evidence="8">The sequence shown here is derived from an EMBL/GenBank/DDBJ whole genome shotgun (WGS) entry which is preliminary data.</text>
</comment>
<evidence type="ECO:0000259" key="7">
    <source>
        <dbReference type="PROSITE" id="PS50835"/>
    </source>
</evidence>
<dbReference type="EMBL" id="QXTE01000839">
    <property type="protein sequence ID" value="TFJ96048.1"/>
    <property type="molecule type" value="Genomic_DNA"/>
</dbReference>
<evidence type="ECO:0000256" key="4">
    <source>
        <dbReference type="ARBA" id="ARBA00023136"/>
    </source>
</evidence>
<keyword evidence="8" id="KW-0378">Hydrolase</keyword>
<dbReference type="InterPro" id="IPR013783">
    <property type="entry name" value="Ig-like_fold"/>
</dbReference>
<dbReference type="Pfam" id="PF08205">
    <property type="entry name" value="C2-set_2"/>
    <property type="match status" value="1"/>
</dbReference>
<dbReference type="OrthoDB" id="9983389at2759"/>
<organism evidence="8 9">
    <name type="scientific">Platysternon megacephalum</name>
    <name type="common">big-headed turtle</name>
    <dbReference type="NCBI Taxonomy" id="55544"/>
    <lineage>
        <taxon>Eukaryota</taxon>
        <taxon>Metazoa</taxon>
        <taxon>Chordata</taxon>
        <taxon>Craniata</taxon>
        <taxon>Vertebrata</taxon>
        <taxon>Euteleostomi</taxon>
        <taxon>Archelosauria</taxon>
        <taxon>Testudinata</taxon>
        <taxon>Testudines</taxon>
        <taxon>Cryptodira</taxon>
        <taxon>Durocryptodira</taxon>
        <taxon>Testudinoidea</taxon>
        <taxon>Platysternidae</taxon>
        <taxon>Platysternon</taxon>
    </lineage>
</organism>
<dbReference type="Gene3D" id="2.60.40.10">
    <property type="entry name" value="Immunoglobulins"/>
    <property type="match status" value="2"/>
</dbReference>
<dbReference type="InterPro" id="IPR007110">
    <property type="entry name" value="Ig-like_dom"/>
</dbReference>
<evidence type="ECO:0000256" key="6">
    <source>
        <dbReference type="ARBA" id="ARBA00023319"/>
    </source>
</evidence>
<dbReference type="InterPro" id="IPR013106">
    <property type="entry name" value="Ig_V-set"/>
</dbReference>
<evidence type="ECO:0000256" key="1">
    <source>
        <dbReference type="ARBA" id="ARBA00004370"/>
    </source>
</evidence>
<dbReference type="Proteomes" id="UP000297703">
    <property type="component" value="Unassembled WGS sequence"/>
</dbReference>
<evidence type="ECO:0000256" key="3">
    <source>
        <dbReference type="ARBA" id="ARBA00022989"/>
    </source>
</evidence>
<evidence type="ECO:0000313" key="9">
    <source>
        <dbReference type="Proteomes" id="UP000297703"/>
    </source>
</evidence>
<dbReference type="PROSITE" id="PS50835">
    <property type="entry name" value="IG_LIKE"/>
    <property type="match status" value="1"/>
</dbReference>
<proteinExistence type="predicted"/>
<reference evidence="8 9" key="1">
    <citation type="submission" date="2019-04" db="EMBL/GenBank/DDBJ databases">
        <title>Draft genome of the big-headed turtle Platysternon megacephalum.</title>
        <authorList>
            <person name="Gong S."/>
        </authorList>
    </citation>
    <scope>NUCLEOTIDE SEQUENCE [LARGE SCALE GENOMIC DNA]</scope>
    <source>
        <strain evidence="8">DO16091913</strain>
        <tissue evidence="8">Muscle</tissue>
    </source>
</reference>
<evidence type="ECO:0000313" key="8">
    <source>
        <dbReference type="EMBL" id="TFJ96048.1"/>
    </source>
</evidence>
<keyword evidence="4" id="KW-0472">Membrane</keyword>
<dbReference type="SUPFAM" id="SSF48726">
    <property type="entry name" value="Immunoglobulin"/>
    <property type="match status" value="1"/>
</dbReference>
<keyword evidence="5" id="KW-1015">Disulfide bond</keyword>
<dbReference type="STRING" id="55544.A0A4D9DGD8"/>
<keyword evidence="3" id="KW-1133">Transmembrane helix</keyword>
<dbReference type="GO" id="GO:0009897">
    <property type="term" value="C:external side of plasma membrane"/>
    <property type="evidence" value="ECO:0007669"/>
    <property type="project" value="TreeGrafter"/>
</dbReference>
<feature type="domain" description="Ig-like" evidence="7">
    <location>
        <begin position="1"/>
        <end position="88"/>
    </location>
</feature>
<dbReference type="InterPro" id="IPR036179">
    <property type="entry name" value="Ig-like_dom_sf"/>
</dbReference>
<dbReference type="InterPro" id="IPR050504">
    <property type="entry name" value="IgSF_BTN/MOG"/>
</dbReference>
<keyword evidence="9" id="KW-1185">Reference proteome</keyword>
<dbReference type="GO" id="GO:0005102">
    <property type="term" value="F:signaling receptor binding"/>
    <property type="evidence" value="ECO:0007669"/>
    <property type="project" value="TreeGrafter"/>
</dbReference>
<evidence type="ECO:0000256" key="5">
    <source>
        <dbReference type="ARBA" id="ARBA00023157"/>
    </source>
</evidence>
<dbReference type="InterPro" id="IPR013162">
    <property type="entry name" value="CD80_C2-set"/>
</dbReference>
<sequence length="214" mass="23122">MNLQHLTLTWQKEQAGTEVLVVHSHYYGKDQLARQDEAYRNRTRLDPEGLARGNASLTLTGVRTQDEGVYRCHVTSEQGTTSETRQVTVMAPYSEPHLTIDPSLRLGHTLLTFSSGGGYPRASVAWRDGMGTNLTELSNTTESVDTRGLYTLRSELAVPMGQSTNLTVHLVTAPGQEIPVQHITVAAGPGEWGKGDGNCAGLCPTMGRGEGISS</sequence>
<reference evidence="8 9" key="2">
    <citation type="submission" date="2019-04" db="EMBL/GenBank/DDBJ databases">
        <title>The genome sequence of big-headed turtle.</title>
        <authorList>
            <person name="Gong S."/>
        </authorList>
    </citation>
    <scope>NUCLEOTIDE SEQUENCE [LARGE SCALE GENOMIC DNA]</scope>
    <source>
        <strain evidence="8">DO16091913</strain>
        <tissue evidence="8">Muscle</tissue>
    </source>
</reference>
<evidence type="ECO:0000256" key="2">
    <source>
        <dbReference type="ARBA" id="ARBA00022692"/>
    </source>
</evidence>
<dbReference type="GO" id="GO:0001817">
    <property type="term" value="P:regulation of cytokine production"/>
    <property type="evidence" value="ECO:0007669"/>
    <property type="project" value="TreeGrafter"/>
</dbReference>
<comment type="subcellular location">
    <subcellularLocation>
        <location evidence="1">Membrane</location>
    </subcellularLocation>
</comment>
<protein>
    <submittedName>
        <fullName evidence="8">Nucleoside hydrolase</fullName>
    </submittedName>
</protein>
<accession>A0A4D9DGD8</accession>
<name>A0A4D9DGD8_9SAUR</name>
<dbReference type="Pfam" id="PF07686">
    <property type="entry name" value="V-set"/>
    <property type="match status" value="1"/>
</dbReference>
<dbReference type="AlphaFoldDB" id="A0A4D9DGD8"/>
<dbReference type="GO" id="GO:0016787">
    <property type="term" value="F:hydrolase activity"/>
    <property type="evidence" value="ECO:0007669"/>
    <property type="project" value="UniProtKB-KW"/>
</dbReference>
<keyword evidence="6" id="KW-0393">Immunoglobulin domain</keyword>